<feature type="compositionally biased region" description="Polar residues" evidence="2">
    <location>
        <begin position="1111"/>
        <end position="1130"/>
    </location>
</feature>
<evidence type="ECO:0000256" key="1">
    <source>
        <dbReference type="SAM" id="Coils"/>
    </source>
</evidence>
<dbReference type="SUPFAM" id="SSF57997">
    <property type="entry name" value="Tropomyosin"/>
    <property type="match status" value="2"/>
</dbReference>
<evidence type="ECO:0000256" key="2">
    <source>
        <dbReference type="SAM" id="MobiDB-lite"/>
    </source>
</evidence>
<organism evidence="3 5">
    <name type="scientific">Ustilago bromivora</name>
    <dbReference type="NCBI Taxonomy" id="307758"/>
    <lineage>
        <taxon>Eukaryota</taxon>
        <taxon>Fungi</taxon>
        <taxon>Dikarya</taxon>
        <taxon>Basidiomycota</taxon>
        <taxon>Ustilaginomycotina</taxon>
        <taxon>Ustilaginomycetes</taxon>
        <taxon>Ustilaginales</taxon>
        <taxon>Ustilaginaceae</taxon>
        <taxon>Ustilago</taxon>
    </lineage>
</organism>
<sequence>MMSELSFDTSALDATPPAKSRRILIPAIAHADLSNPTPARPGFQLLELENVGLSEELAHTEEEIKRLEDENKSLRMQLSSSACSSCRGSVVAGEGEQKCSAEVKSARRLLHRLATLIAVQDPLTTPSEEEGVVEESKSFNLDQSLYPDPERSLISPTTLVLSTPNKTQVARNINSDLLDDVESVRSAWEESARKHSFVATEQKIALQNLTTTNQHLASQLSKKDSEWQAKLQAKEKQLSTVQEKLDQTEFEQHLTQQAAAKKSQARIEGLELQIQGMQAQSKPDEHVLQLQAQLTEANKQIESLQATPVPLPTCTVDDAEMQALRSQVTQSAERVGELEAQLDSTRSELSSARRQVEESGARVATLEVRLEQHDAKAADLQSIFAELQAKKDRLHSIQMHTSQISGLERVVVQQERIVDLVNRSTELAEEVGVECKVYAQEMGVSLAMLKSGMVVEKEVQRVDASASTDAIMVDESEKEEEDEEKEALIKELEESEARVLRRNEQIGSLQRQLKNVEMDLARTRTNRMLAEETVADLDAERSEHLSLIKKLEGQIAPSQSSAPAHTQVQETQTTEQGERVAELQSALTAAGSRIADLTFELETLQASHTALQSQKSQLESQISTLTSQVQKLESTLSTTTTQAAEAESELTILSTNLRKAQERLSSTTSQLDSVQLALAEQRESSSFDSERIECLETQLSALQSEHDALLVSSAADKATCSELHFQIGAIQTELCTSTAKLAELQAEQQSKAGVEAELVELKSKHAELEKASAERDAAIAARNTEYWNMKEELAELQDQAERSLPSPVITPQALAELHSRLTWQENALLKLKSDLSAARSTEEFLNEQYSAAQRRVKDLEDSLATQSPAEDTGAKEKLKAMEEEIKYLEERVGQLEEELGRKAEEVEEADSKILDALKESKKFATRYNKLSGKYEVLQKEKKQEELKRVEVEGQLARVKLQVKSQVHGVEVVRSNSRSTLAGRKRAKPDSAEQDEGREAQEAAITPSRTATGGVRVKAVFAPSPNTANSGRTPSSFTPIRRTALSKSGSHSTTKHTPIVIATGLGLGTPCTTNINTSATQEEGGMVRITSNPSELIAARLLHSPGKPLLSDKTNTAKNGGSGTSRLSSKPATAGGQVLVKPVTTLLPSEGERERRKEKEAGERKKISMPVLASAGAAGGAGAGAADFLAKMKAQRAART</sequence>
<dbReference type="AlphaFoldDB" id="A0A1K0HHM0"/>
<reference evidence="3" key="1">
    <citation type="submission" date="2016-04" db="EMBL/GenBank/DDBJ databases">
        <authorList>
            <person name="Evans L.H."/>
            <person name="Alamgir A."/>
            <person name="Owens N."/>
            <person name="Weber N.D."/>
            <person name="Virtaneva K."/>
            <person name="Barbian K."/>
            <person name="Babar A."/>
            <person name="Rosenke K."/>
        </authorList>
    </citation>
    <scope>NUCLEOTIDE SEQUENCE</scope>
    <source>
        <strain evidence="3">UB2112</strain>
    </source>
</reference>
<feature type="coiled-coil region" evidence="1">
    <location>
        <begin position="842"/>
        <end position="954"/>
    </location>
</feature>
<keyword evidence="6" id="KW-1185">Reference proteome</keyword>
<feature type="region of interest" description="Disordered" evidence="2">
    <location>
        <begin position="554"/>
        <end position="578"/>
    </location>
</feature>
<feature type="compositionally biased region" description="Basic and acidic residues" evidence="2">
    <location>
        <begin position="1149"/>
        <end position="1165"/>
    </location>
</feature>
<evidence type="ECO:0000313" key="4">
    <source>
        <dbReference type="EMBL" id="SYW79467.1"/>
    </source>
</evidence>
<keyword evidence="1" id="KW-0175">Coiled coil</keyword>
<feature type="compositionally biased region" description="Low complexity" evidence="2">
    <location>
        <begin position="566"/>
        <end position="575"/>
    </location>
</feature>
<reference evidence="5" key="2">
    <citation type="submission" date="2016-04" db="EMBL/GenBank/DDBJ databases">
        <authorList>
            <person name="Guldener U."/>
            <person name="Guldener U."/>
        </authorList>
    </citation>
    <scope>NUCLEOTIDE SEQUENCE [LARGE SCALE GENOMIC DNA]</scope>
    <source>
        <strain evidence="5">UB2112</strain>
    </source>
</reference>
<dbReference type="Proteomes" id="UP000658997">
    <property type="component" value="Unassembled WGS sequence"/>
</dbReference>
<dbReference type="Gene3D" id="1.10.287.1490">
    <property type="match status" value="1"/>
</dbReference>
<name>A0A1K0HHM0_9BASI</name>
<feature type="coiled-coil region" evidence="1">
    <location>
        <begin position="744"/>
        <end position="799"/>
    </location>
</feature>
<feature type="region of interest" description="Disordered" evidence="2">
    <location>
        <begin position="1103"/>
        <end position="1137"/>
    </location>
</feature>
<feature type="region of interest" description="Disordered" evidence="2">
    <location>
        <begin position="973"/>
        <end position="1010"/>
    </location>
</feature>
<feature type="coiled-coil region" evidence="1">
    <location>
        <begin position="601"/>
        <end position="712"/>
    </location>
</feature>
<evidence type="ECO:0000313" key="5">
    <source>
        <dbReference type="Proteomes" id="UP000179920"/>
    </source>
</evidence>
<dbReference type="EMBL" id="ULHB01000056">
    <property type="protein sequence ID" value="SYW79467.1"/>
    <property type="molecule type" value="Genomic_DNA"/>
</dbReference>
<feature type="coiled-coil region" evidence="1">
    <location>
        <begin position="231"/>
        <end position="390"/>
    </location>
</feature>
<protein>
    <submittedName>
        <fullName evidence="3">Uncharacterized protein</fullName>
    </submittedName>
</protein>
<evidence type="ECO:0000313" key="3">
    <source>
        <dbReference type="EMBL" id="SAM84227.1"/>
    </source>
</evidence>
<feature type="region of interest" description="Disordered" evidence="2">
    <location>
        <begin position="1147"/>
        <end position="1166"/>
    </location>
</feature>
<proteinExistence type="predicted"/>
<accession>A0A1K0HHM0</accession>
<feature type="compositionally biased region" description="Basic and acidic residues" evidence="2">
    <location>
        <begin position="987"/>
        <end position="1000"/>
    </location>
</feature>
<dbReference type="Proteomes" id="UP000179920">
    <property type="component" value="Chromosome XIII"/>
</dbReference>
<dbReference type="PANTHER" id="PTHR23159">
    <property type="entry name" value="CENTROSOMAL PROTEIN 2"/>
    <property type="match status" value="1"/>
</dbReference>
<evidence type="ECO:0000313" key="6">
    <source>
        <dbReference type="Proteomes" id="UP000658997"/>
    </source>
</evidence>
<feature type="coiled-coil region" evidence="1">
    <location>
        <begin position="43"/>
        <end position="77"/>
    </location>
</feature>
<dbReference type="PANTHER" id="PTHR23159:SF31">
    <property type="entry name" value="CENTROSOME-ASSOCIATED PROTEIN CEP250 ISOFORM X1"/>
    <property type="match status" value="1"/>
</dbReference>
<dbReference type="OrthoDB" id="10255344at2759"/>
<reference evidence="4" key="3">
    <citation type="submission" date="2018-08" db="EMBL/GenBank/DDBJ databases">
        <authorList>
            <person name="Guldener U."/>
        </authorList>
    </citation>
    <scope>NUCLEOTIDE SEQUENCE</scope>
    <source>
        <strain evidence="4">UB2</strain>
    </source>
</reference>
<feature type="coiled-coil region" evidence="1">
    <location>
        <begin position="471"/>
        <end position="554"/>
    </location>
</feature>
<gene>
    <name evidence="4" type="ORF">UBRO2_03151</name>
    <name evidence="3" type="ORF">UBRO_06865</name>
</gene>
<dbReference type="EMBL" id="LT558129">
    <property type="protein sequence ID" value="SAM84227.1"/>
    <property type="molecule type" value="Genomic_DNA"/>
</dbReference>